<dbReference type="Proteomes" id="UP001626550">
    <property type="component" value="Unassembled WGS sequence"/>
</dbReference>
<dbReference type="InterPro" id="IPR048993">
    <property type="entry name" value="SSRP1-like_PH1"/>
</dbReference>
<feature type="domain" description="HMG box" evidence="12">
    <location>
        <begin position="499"/>
        <end position="568"/>
    </location>
</feature>
<gene>
    <name evidence="13" type="primary">SSRP1</name>
    <name evidence="13" type="ORF">Ciccas_001760</name>
</gene>
<dbReference type="Gene3D" id="2.30.29.150">
    <property type="match status" value="1"/>
</dbReference>
<reference evidence="13 14" key="1">
    <citation type="submission" date="2024-11" db="EMBL/GenBank/DDBJ databases">
        <title>Adaptive evolution of stress response genes in parasites aligns with host niche diversity.</title>
        <authorList>
            <person name="Hahn C."/>
            <person name="Resl P."/>
        </authorList>
    </citation>
    <scope>NUCLEOTIDE SEQUENCE [LARGE SCALE GENOMIC DNA]</scope>
    <source>
        <strain evidence="13">EGGRZ-B1_66</strain>
        <tissue evidence="13">Body</tissue>
    </source>
</reference>
<comment type="function">
    <text evidence="10">Component of the FACT complex, a general chromatin factor that acts to reorganize nucleosomes. The FACT complex is involved in multiple processes that require DNA as a template such as mRNA elongation, DNA replication and DNA repair. During transcription elongation the FACT complex acts as a histone chaperone that both destabilizes and restores nucleosomal structure. It facilitates the passage of RNA polymerase II and transcription by promoting the dissociation of one histone H2A-H2B dimer from the nucleosome, then subsequently promotes the reestablishment of the nucleosome following the passage of RNA polymerase II.</text>
</comment>
<dbReference type="SMART" id="SM00398">
    <property type="entry name" value="HMG"/>
    <property type="match status" value="1"/>
</dbReference>
<dbReference type="SMART" id="SM01287">
    <property type="entry name" value="Rtt106"/>
    <property type="match status" value="1"/>
</dbReference>
<name>A0ABD2QJ46_9PLAT</name>
<comment type="similarity">
    <text evidence="1 10">Belongs to the SSRP1 family.</text>
</comment>
<feature type="compositionally biased region" description="Basic and acidic residues" evidence="11">
    <location>
        <begin position="412"/>
        <end position="421"/>
    </location>
</feature>
<dbReference type="InterPro" id="IPR000969">
    <property type="entry name" value="SSRP1/POB3"/>
</dbReference>
<dbReference type="Gene3D" id="2.30.29.220">
    <property type="entry name" value="Structure-specific recognition protein (SSRP1)"/>
    <property type="match status" value="1"/>
</dbReference>
<evidence type="ECO:0000313" key="13">
    <source>
        <dbReference type="EMBL" id="KAL3319570.1"/>
    </source>
</evidence>
<dbReference type="InterPro" id="IPR036910">
    <property type="entry name" value="HMG_box_dom_sf"/>
</dbReference>
<dbReference type="InterPro" id="IPR050454">
    <property type="entry name" value="RTT106/SSRP1_HistChap/FACT"/>
</dbReference>
<keyword evidence="3 10" id="KW-0235">DNA replication</keyword>
<evidence type="ECO:0000256" key="2">
    <source>
        <dbReference type="ARBA" id="ARBA00022454"/>
    </source>
</evidence>
<keyword evidence="6 10" id="KW-0804">Transcription</keyword>
<feature type="DNA-binding region" description="HMG box" evidence="9">
    <location>
        <begin position="499"/>
        <end position="568"/>
    </location>
</feature>
<keyword evidence="9" id="KW-0238">DNA-binding</keyword>
<dbReference type="InterPro" id="IPR009071">
    <property type="entry name" value="HMG_box_dom"/>
</dbReference>
<evidence type="ECO:0000256" key="10">
    <source>
        <dbReference type="RuleBase" id="RU364013"/>
    </source>
</evidence>
<dbReference type="Pfam" id="PF21103">
    <property type="entry name" value="PH1_SSRP1-like"/>
    <property type="match status" value="1"/>
</dbReference>
<dbReference type="AlphaFoldDB" id="A0ABD2QJ46"/>
<evidence type="ECO:0000256" key="4">
    <source>
        <dbReference type="ARBA" id="ARBA00022763"/>
    </source>
</evidence>
<keyword evidence="7 10" id="KW-0234">DNA repair</keyword>
<evidence type="ECO:0000256" key="8">
    <source>
        <dbReference type="ARBA" id="ARBA00023242"/>
    </source>
</evidence>
<dbReference type="PANTHER" id="PTHR45849:SF1">
    <property type="entry name" value="FACT COMPLEX SUBUNIT SSRP1"/>
    <property type="match status" value="1"/>
</dbReference>
<evidence type="ECO:0000256" key="6">
    <source>
        <dbReference type="ARBA" id="ARBA00023163"/>
    </source>
</evidence>
<evidence type="ECO:0000256" key="7">
    <source>
        <dbReference type="ARBA" id="ARBA00023204"/>
    </source>
</evidence>
<dbReference type="InterPro" id="IPR035417">
    <property type="entry name" value="SSRP1/POB3_N"/>
</dbReference>
<keyword evidence="5 10" id="KW-0805">Transcription regulation</keyword>
<dbReference type="FunFam" id="2.30.29.150:FF:000001">
    <property type="entry name" value="Fact complex subunit ssrp1"/>
    <property type="match status" value="1"/>
</dbReference>
<comment type="caution">
    <text evidence="13">The sequence shown here is derived from an EMBL/GenBank/DDBJ whole genome shotgun (WGS) entry which is preliminary data.</text>
</comment>
<dbReference type="SUPFAM" id="SSF50729">
    <property type="entry name" value="PH domain-like"/>
    <property type="match status" value="1"/>
</dbReference>
<sequence>MISAEWIARAMGSCLRLKLKNGELHRYDAFRESDIDKVSSFFKKHYDIDIVKKELCYKGMNFGDIEFNGNTMELRIDDAMAFELPMDIVYNATTKNNEEVIIELNQDDDAGVCLSELRLFSPAQENKDVTADLIYQKIKRRAGILEATGDSLVQFSELSCLQPRGRYEFKFFPTFIHLHGKSYDFKVPKTSLLRVMLLPDVDERTHFVVVNVQPPLKLGQTNYHFIIVQFENDNYVDVEMNCTESFLEEKYGDKLSKRLNGPAYQIVSNLFHSLYGIKITVPGSFTSKMGLRAVSCNYKTSHGLLYPLDKGFMFVPKPAIFIRLEEIVSIQFSRGSSLLKSFDLEIETRNGLSHTFTALVKREYETMYNFVSKKNLNVKNIESETNQKASILEDWSEEEDEPHDAYLQQVKAEGKANAARDSDDESEDEDFKPPEDSGSEVQDEFESNPSSTDESSDGGKSSASDKSSPKKKKKSPTKSKPQSKVAAPSKRKGKDPNMPSRPPTAFMLWLNENRPKISKELGSNSSVTEVAKRAGELWKEMTSSDKEPYNEKVARAKEEYEIKMKEYKRRVASGEIIPQEVAPKSKKAKTNSAPKKTKTTSSSNIKTSEFVKSDEDLSSLSSAS</sequence>
<evidence type="ECO:0000256" key="3">
    <source>
        <dbReference type="ARBA" id="ARBA00022705"/>
    </source>
</evidence>
<dbReference type="CDD" id="cd13230">
    <property type="entry name" value="PH1_SSRP1-like"/>
    <property type="match status" value="1"/>
</dbReference>
<dbReference type="PANTHER" id="PTHR45849">
    <property type="entry name" value="FACT COMPLEX SUBUNIT SSRP1"/>
    <property type="match status" value="1"/>
</dbReference>
<evidence type="ECO:0000313" key="14">
    <source>
        <dbReference type="Proteomes" id="UP001626550"/>
    </source>
</evidence>
<feature type="compositionally biased region" description="Acidic residues" evidence="11">
    <location>
        <begin position="437"/>
        <end position="446"/>
    </location>
</feature>
<protein>
    <recommendedName>
        <fullName evidence="10">FACT complex subunit SSRP1</fullName>
    </recommendedName>
</protein>
<comment type="subcellular location">
    <subcellularLocation>
        <location evidence="10">Nucleus</location>
    </subcellularLocation>
    <subcellularLocation>
        <location evidence="10">Chromosome</location>
    </subcellularLocation>
</comment>
<dbReference type="PRINTS" id="PR00887">
    <property type="entry name" value="SSRCOGNITION"/>
</dbReference>
<dbReference type="EMBL" id="JBJKFK010000124">
    <property type="protein sequence ID" value="KAL3319570.1"/>
    <property type="molecule type" value="Genomic_DNA"/>
</dbReference>
<feature type="compositionally biased region" description="Low complexity" evidence="11">
    <location>
        <begin position="590"/>
        <end position="608"/>
    </location>
</feature>
<feature type="region of interest" description="Disordered" evidence="11">
    <location>
        <begin position="576"/>
        <end position="624"/>
    </location>
</feature>
<dbReference type="InterPro" id="IPR038167">
    <property type="entry name" value="SSRP1_sf"/>
</dbReference>
<dbReference type="GO" id="GO:0005694">
    <property type="term" value="C:chromosome"/>
    <property type="evidence" value="ECO:0007669"/>
    <property type="project" value="UniProtKB-SubCell"/>
</dbReference>
<dbReference type="GO" id="GO:0006281">
    <property type="term" value="P:DNA repair"/>
    <property type="evidence" value="ECO:0007669"/>
    <property type="project" value="UniProtKB-KW"/>
</dbReference>
<dbReference type="GO" id="GO:0006260">
    <property type="term" value="P:DNA replication"/>
    <property type="evidence" value="ECO:0007669"/>
    <property type="project" value="UniProtKB-KW"/>
</dbReference>
<evidence type="ECO:0000256" key="5">
    <source>
        <dbReference type="ARBA" id="ARBA00023015"/>
    </source>
</evidence>
<keyword evidence="8 9" id="KW-0539">Nucleus</keyword>
<dbReference type="Pfam" id="PF17292">
    <property type="entry name" value="POB3_N"/>
    <property type="match status" value="1"/>
</dbReference>
<keyword evidence="2 10" id="KW-0158">Chromosome</keyword>
<dbReference type="GO" id="GO:0005634">
    <property type="term" value="C:nucleus"/>
    <property type="evidence" value="ECO:0007669"/>
    <property type="project" value="UniProtKB-SubCell"/>
</dbReference>
<organism evidence="13 14">
    <name type="scientific">Cichlidogyrus casuarinus</name>
    <dbReference type="NCBI Taxonomy" id="1844966"/>
    <lineage>
        <taxon>Eukaryota</taxon>
        <taxon>Metazoa</taxon>
        <taxon>Spiralia</taxon>
        <taxon>Lophotrochozoa</taxon>
        <taxon>Platyhelminthes</taxon>
        <taxon>Monogenea</taxon>
        <taxon>Monopisthocotylea</taxon>
        <taxon>Dactylogyridea</taxon>
        <taxon>Ancyrocephalidae</taxon>
        <taxon>Cichlidogyrus</taxon>
    </lineage>
</organism>
<keyword evidence="14" id="KW-1185">Reference proteome</keyword>
<dbReference type="InterPro" id="IPR011993">
    <property type="entry name" value="PH-like_dom_sf"/>
</dbReference>
<dbReference type="CDD" id="cd13231">
    <property type="entry name" value="PH2_SSRP1-like"/>
    <property type="match status" value="1"/>
</dbReference>
<dbReference type="SUPFAM" id="SSF47095">
    <property type="entry name" value="HMG-box"/>
    <property type="match status" value="1"/>
</dbReference>
<feature type="region of interest" description="Disordered" evidence="11">
    <location>
        <begin position="412"/>
        <end position="505"/>
    </location>
</feature>
<dbReference type="PROSITE" id="PS50118">
    <property type="entry name" value="HMG_BOX_2"/>
    <property type="match status" value="1"/>
</dbReference>
<evidence type="ECO:0000256" key="1">
    <source>
        <dbReference type="ARBA" id="ARBA00010060"/>
    </source>
</evidence>
<proteinExistence type="inferred from homology"/>
<dbReference type="Pfam" id="PF03531">
    <property type="entry name" value="SSrecog"/>
    <property type="match status" value="1"/>
</dbReference>
<dbReference type="InterPro" id="IPR013719">
    <property type="entry name" value="RTT106/SPT16-like_middle_dom"/>
</dbReference>
<accession>A0ABD2QJ46</accession>
<dbReference type="Gene3D" id="2.30.29.30">
    <property type="entry name" value="Pleckstrin-homology domain (PH domain)/Phosphotyrosine-binding domain (PTB)"/>
    <property type="match status" value="2"/>
</dbReference>
<dbReference type="CDD" id="cd21994">
    <property type="entry name" value="HMG-box_SSRP1-like"/>
    <property type="match status" value="1"/>
</dbReference>
<dbReference type="Pfam" id="PF00505">
    <property type="entry name" value="HMG_box"/>
    <property type="match status" value="1"/>
</dbReference>
<dbReference type="Pfam" id="PF08512">
    <property type="entry name" value="Rttp106-like_middle"/>
    <property type="match status" value="1"/>
</dbReference>
<evidence type="ECO:0000259" key="12">
    <source>
        <dbReference type="PROSITE" id="PS50118"/>
    </source>
</evidence>
<evidence type="ECO:0000256" key="9">
    <source>
        <dbReference type="PROSITE-ProRule" id="PRU00267"/>
    </source>
</evidence>
<dbReference type="GO" id="GO:0003677">
    <property type="term" value="F:DNA binding"/>
    <property type="evidence" value="ECO:0007669"/>
    <property type="project" value="UniProtKB-UniRule"/>
</dbReference>
<dbReference type="Gene3D" id="1.10.30.10">
    <property type="entry name" value="High mobility group box domain"/>
    <property type="match status" value="1"/>
</dbReference>
<dbReference type="InterPro" id="IPR024954">
    <property type="entry name" value="SSRP1_DD"/>
</dbReference>
<evidence type="ECO:0000256" key="11">
    <source>
        <dbReference type="SAM" id="MobiDB-lite"/>
    </source>
</evidence>
<keyword evidence="4 10" id="KW-0227">DNA damage</keyword>